<dbReference type="PANTHER" id="PTHR45947">
    <property type="entry name" value="SULFOQUINOVOSYL TRANSFERASE SQD2"/>
    <property type="match status" value="1"/>
</dbReference>
<proteinExistence type="predicted"/>
<reference evidence="3" key="1">
    <citation type="journal article" date="2019" name="Int. J. Syst. Evol. Microbiol.">
        <title>The Global Catalogue of Microorganisms (GCM) 10K type strain sequencing project: providing services to taxonomists for standard genome sequencing and annotation.</title>
        <authorList>
            <consortium name="The Broad Institute Genomics Platform"/>
            <consortium name="The Broad Institute Genome Sequencing Center for Infectious Disease"/>
            <person name="Wu L."/>
            <person name="Ma J."/>
        </authorList>
    </citation>
    <scope>NUCLEOTIDE SEQUENCE [LARGE SCALE GENOMIC DNA]</scope>
    <source>
        <strain evidence="3">NBRC 108728</strain>
    </source>
</reference>
<dbReference type="Pfam" id="PF13692">
    <property type="entry name" value="Glyco_trans_1_4"/>
    <property type="match status" value="1"/>
</dbReference>
<dbReference type="EMBL" id="AP027732">
    <property type="protein sequence ID" value="BDZ48183.1"/>
    <property type="molecule type" value="Genomic_DNA"/>
</dbReference>
<dbReference type="Proteomes" id="UP001321486">
    <property type="component" value="Chromosome"/>
</dbReference>
<protein>
    <recommendedName>
        <fullName evidence="1">D-inositol 3-phosphate glycosyltransferase</fullName>
    </recommendedName>
</protein>
<dbReference type="PANTHER" id="PTHR45947:SF3">
    <property type="entry name" value="SULFOQUINOVOSYL TRANSFERASE SQD2"/>
    <property type="match status" value="1"/>
</dbReference>
<dbReference type="SUPFAM" id="SSF53756">
    <property type="entry name" value="UDP-Glycosyltransferase/glycogen phosphorylase"/>
    <property type="match status" value="1"/>
</dbReference>
<dbReference type="InterPro" id="IPR050194">
    <property type="entry name" value="Glycosyltransferase_grp1"/>
</dbReference>
<sequence>MENNDLDHLVAGAAGPLPAPARTVSKVALGLYTRFAVDRLAFATPAAGSTYRALPFVRGIPQRVFTELPAAALDGAPATGQKDDDEAEVAPGRTRATFVGVLEGRKGVHELLRAWEQIEGGDADARLTVIGPGPLAGAVADWAARRPASRRYLGPLPRSKVLEQLASSSILLAPSLPEGRWREQVGLPIKEALSVGTTVVTTCQTGLASWLEQRGHFIVSVDGADFVDRFAAAAQVALREPLRRRDVLASLPERDARIDADAWLHERVPQ</sequence>
<keyword evidence="3" id="KW-1185">Reference proteome</keyword>
<evidence type="ECO:0000313" key="3">
    <source>
        <dbReference type="Proteomes" id="UP001321486"/>
    </source>
</evidence>
<name>A0ABM8GII6_9MICO</name>
<accession>A0ABM8GII6</accession>
<dbReference type="Gene3D" id="3.40.50.2000">
    <property type="entry name" value="Glycogen Phosphorylase B"/>
    <property type="match status" value="1"/>
</dbReference>
<gene>
    <name evidence="2" type="ORF">GCM10025867_04240</name>
</gene>
<organism evidence="2 3">
    <name type="scientific">Frondihabitans sucicola</name>
    <dbReference type="NCBI Taxonomy" id="1268041"/>
    <lineage>
        <taxon>Bacteria</taxon>
        <taxon>Bacillati</taxon>
        <taxon>Actinomycetota</taxon>
        <taxon>Actinomycetes</taxon>
        <taxon>Micrococcales</taxon>
        <taxon>Microbacteriaceae</taxon>
        <taxon>Frondihabitans</taxon>
    </lineage>
</organism>
<evidence type="ECO:0000256" key="1">
    <source>
        <dbReference type="ARBA" id="ARBA00021292"/>
    </source>
</evidence>
<evidence type="ECO:0000313" key="2">
    <source>
        <dbReference type="EMBL" id="BDZ48183.1"/>
    </source>
</evidence>